<organism evidence="3 4">
    <name type="scientific">Bifidobacterium panos</name>
    <dbReference type="NCBI Taxonomy" id="2675321"/>
    <lineage>
        <taxon>Bacteria</taxon>
        <taxon>Bacillati</taxon>
        <taxon>Actinomycetota</taxon>
        <taxon>Actinomycetes</taxon>
        <taxon>Bifidobacteriales</taxon>
        <taxon>Bifidobacteriaceae</taxon>
        <taxon>Bifidobacterium</taxon>
    </lineage>
</organism>
<evidence type="ECO:0000259" key="2">
    <source>
        <dbReference type="Pfam" id="PF00156"/>
    </source>
</evidence>
<feature type="domain" description="Phosphoribosyltransferase" evidence="2">
    <location>
        <begin position="131"/>
        <end position="231"/>
    </location>
</feature>
<dbReference type="Proteomes" id="UP000553756">
    <property type="component" value="Unassembled WGS sequence"/>
</dbReference>
<proteinExistence type="inferred from homology"/>
<sequence length="242" mass="25865">MVSNRSSVWRAMLGLVLPRGCASCDAPDEVLCDDCAGLLREYVTRPLPGSLLGVTFACGTYQGGLRRAVLNWKDHGDQECNRPFLAACDALIDAAQLPPVLRKLDAQVLVVPAPSSPSSMRERGRRHLWPIAKGLAHSLATRGIDVRAANALTIVRARGKSVQTSGAGERAARLTEHNMLGDRRKLAGKYVLLLDDIVTTGTTMRRCTQTVRQAGAVVVAGLALAATPQKSRVTAQCDISAT</sequence>
<reference evidence="3 4" key="1">
    <citation type="submission" date="2020-02" db="EMBL/GenBank/DDBJ databases">
        <title>Characterization of phylogenetic diversity of novel bifidobacterial species isolated in Czech ZOOs.</title>
        <authorList>
            <person name="Lugli G.A."/>
            <person name="Vera N.B."/>
            <person name="Ventura M."/>
        </authorList>
    </citation>
    <scope>NUCLEOTIDE SEQUENCE [LARGE SCALE GENOMIC DNA]</scope>
    <source>
        <strain evidence="3 4">DSM 109963</strain>
    </source>
</reference>
<gene>
    <name evidence="3" type="ORF">G1C94_0140</name>
</gene>
<dbReference type="CDD" id="cd06223">
    <property type="entry name" value="PRTases_typeI"/>
    <property type="match status" value="1"/>
</dbReference>
<dbReference type="InterPro" id="IPR000836">
    <property type="entry name" value="PRTase_dom"/>
</dbReference>
<keyword evidence="4" id="KW-1185">Reference proteome</keyword>
<name>A0ABX1SUM6_9BIFI</name>
<evidence type="ECO:0000256" key="1">
    <source>
        <dbReference type="ARBA" id="ARBA00008007"/>
    </source>
</evidence>
<dbReference type="InterPro" id="IPR051910">
    <property type="entry name" value="ComF/GntX_DNA_util-trans"/>
</dbReference>
<dbReference type="EMBL" id="JAAIIJ010000002">
    <property type="protein sequence ID" value="NMN01519.1"/>
    <property type="molecule type" value="Genomic_DNA"/>
</dbReference>
<evidence type="ECO:0000313" key="4">
    <source>
        <dbReference type="Proteomes" id="UP000553756"/>
    </source>
</evidence>
<keyword evidence="3" id="KW-0808">Transferase</keyword>
<dbReference type="RefSeq" id="WP_253902244.1">
    <property type="nucleotide sequence ID" value="NZ_JAAIIJ010000002.1"/>
</dbReference>
<comment type="similarity">
    <text evidence="1">Belongs to the ComF/GntX family.</text>
</comment>
<dbReference type="InterPro" id="IPR029057">
    <property type="entry name" value="PRTase-like"/>
</dbReference>
<protein>
    <submittedName>
        <fullName evidence="3">Phosphoribosyl transferase</fullName>
    </submittedName>
</protein>
<evidence type="ECO:0000313" key="3">
    <source>
        <dbReference type="EMBL" id="NMN01519.1"/>
    </source>
</evidence>
<dbReference type="Pfam" id="PF00156">
    <property type="entry name" value="Pribosyltran"/>
    <property type="match status" value="1"/>
</dbReference>
<dbReference type="Gene3D" id="3.40.50.2020">
    <property type="match status" value="1"/>
</dbReference>
<dbReference type="PANTHER" id="PTHR47505">
    <property type="entry name" value="DNA UTILIZATION PROTEIN YHGH"/>
    <property type="match status" value="1"/>
</dbReference>
<dbReference type="GO" id="GO:0016740">
    <property type="term" value="F:transferase activity"/>
    <property type="evidence" value="ECO:0007669"/>
    <property type="project" value="UniProtKB-KW"/>
</dbReference>
<comment type="caution">
    <text evidence="3">The sequence shown here is derived from an EMBL/GenBank/DDBJ whole genome shotgun (WGS) entry which is preliminary data.</text>
</comment>
<accession>A0ABX1SUM6</accession>
<dbReference type="SUPFAM" id="SSF53271">
    <property type="entry name" value="PRTase-like"/>
    <property type="match status" value="1"/>
</dbReference>
<dbReference type="PANTHER" id="PTHR47505:SF1">
    <property type="entry name" value="DNA UTILIZATION PROTEIN YHGH"/>
    <property type="match status" value="1"/>
</dbReference>